<dbReference type="RefSeq" id="WP_248856721.1">
    <property type="nucleotide sequence ID" value="NZ_CP097051.1"/>
</dbReference>
<name>A0AAF0BBL7_9ENTE</name>
<dbReference type="EMBL" id="CP116507">
    <property type="protein sequence ID" value="WCG21783.1"/>
    <property type="molecule type" value="Genomic_DNA"/>
</dbReference>
<organism evidence="1 2">
    <name type="scientific">Vagococcus lutrae</name>
    <dbReference type="NCBI Taxonomy" id="81947"/>
    <lineage>
        <taxon>Bacteria</taxon>
        <taxon>Bacillati</taxon>
        <taxon>Bacillota</taxon>
        <taxon>Bacilli</taxon>
        <taxon>Lactobacillales</taxon>
        <taxon>Enterococcaceae</taxon>
        <taxon>Vagococcus</taxon>
    </lineage>
</organism>
<protein>
    <submittedName>
        <fullName evidence="1">Uncharacterized protein</fullName>
    </submittedName>
</protein>
<reference evidence="1" key="1">
    <citation type="submission" date="2023-01" db="EMBL/GenBank/DDBJ databases">
        <title>Oxazolidinone resistance genes in florfenicol resistant enterococci from beef cattle and veal calves at slaughter.</title>
        <authorList>
            <person name="Biggel M."/>
        </authorList>
    </citation>
    <scope>NUCLEOTIDE SEQUENCE</scope>
    <source>
        <strain evidence="1">K204-1</strain>
    </source>
</reference>
<gene>
    <name evidence="1" type="ORF">PML95_05085</name>
</gene>
<dbReference type="AlphaFoldDB" id="A0AAF0BBL7"/>
<accession>A0AAF0BBL7</accession>
<evidence type="ECO:0000313" key="2">
    <source>
        <dbReference type="Proteomes" id="UP001179600"/>
    </source>
</evidence>
<evidence type="ECO:0000313" key="1">
    <source>
        <dbReference type="EMBL" id="WCG21783.1"/>
    </source>
</evidence>
<dbReference type="Proteomes" id="UP001179600">
    <property type="component" value="Chromosome"/>
</dbReference>
<proteinExistence type="predicted"/>
<sequence>MGSQRIYVHLDTISNAVTSKGITMDDFEKNMSLYPENILLLDPQAAEGEYERHTGLKIIRGEKDIKRYFMLQKEQSHRLVKWIDYKDISLVTQLTPMEIAELLYFGHMGTQLHSPFFYKLQNNYVYFEKPNHVSKIYYRHLDDFYYILEQKLIKQVTEKRQERRLFFKKPKTINRMPTDLLKDMKRILQEGVVFDFSQPEFYQGKYKIPIYVVEDQVQLVDYQRFEKDDQIGMLEYDDRDGCWILTEEEWESLSSLKQA</sequence>